<dbReference type="PANTHER" id="PTHR42920">
    <property type="entry name" value="OS03G0707200 PROTEIN-RELATED"/>
    <property type="match status" value="1"/>
</dbReference>
<proteinExistence type="predicted"/>
<feature type="transmembrane region" description="Helical" evidence="6">
    <location>
        <begin position="92"/>
        <end position="110"/>
    </location>
</feature>
<protein>
    <submittedName>
        <fullName evidence="8">Permease of the drug/metabolite transporter (DMT) superfamily</fullName>
    </submittedName>
</protein>
<dbReference type="AlphaFoldDB" id="A0A401K096"/>
<dbReference type="InterPro" id="IPR037185">
    <property type="entry name" value="EmrE-like"/>
</dbReference>
<keyword evidence="9" id="KW-1185">Reference proteome</keyword>
<evidence type="ECO:0000313" key="8">
    <source>
        <dbReference type="EMBL" id="GCB02244.1"/>
    </source>
</evidence>
<organism evidence="8 9">
    <name type="scientific">Sulfuriferula multivorans</name>
    <dbReference type="NCBI Taxonomy" id="1559896"/>
    <lineage>
        <taxon>Bacteria</taxon>
        <taxon>Pseudomonadati</taxon>
        <taxon>Pseudomonadota</taxon>
        <taxon>Betaproteobacteria</taxon>
        <taxon>Nitrosomonadales</taxon>
        <taxon>Sulfuricellaceae</taxon>
        <taxon>Sulfuriferula</taxon>
    </lineage>
</organism>
<dbReference type="Pfam" id="PF00892">
    <property type="entry name" value="EamA"/>
    <property type="match status" value="2"/>
</dbReference>
<feature type="transmembrane region" description="Helical" evidence="6">
    <location>
        <begin position="247"/>
        <end position="269"/>
    </location>
</feature>
<feature type="transmembrane region" description="Helical" evidence="6">
    <location>
        <begin position="151"/>
        <end position="171"/>
    </location>
</feature>
<keyword evidence="2" id="KW-1003">Cell membrane</keyword>
<evidence type="ECO:0000256" key="1">
    <source>
        <dbReference type="ARBA" id="ARBA00004651"/>
    </source>
</evidence>
<gene>
    <name evidence="8" type="ORF">SFMTTN_3066</name>
</gene>
<evidence type="ECO:0000256" key="5">
    <source>
        <dbReference type="ARBA" id="ARBA00023136"/>
    </source>
</evidence>
<keyword evidence="4 6" id="KW-1133">Transmembrane helix</keyword>
<keyword evidence="3 6" id="KW-0812">Transmembrane</keyword>
<dbReference type="RefSeq" id="WP_124705987.1">
    <property type="nucleotide sequence ID" value="NZ_BGOW01000036.1"/>
</dbReference>
<evidence type="ECO:0000313" key="9">
    <source>
        <dbReference type="Proteomes" id="UP000286806"/>
    </source>
</evidence>
<feature type="transmembrane region" description="Helical" evidence="6">
    <location>
        <begin position="36"/>
        <end position="55"/>
    </location>
</feature>
<feature type="domain" description="EamA" evidence="7">
    <location>
        <begin position="152"/>
        <end position="291"/>
    </location>
</feature>
<feature type="transmembrane region" description="Helical" evidence="6">
    <location>
        <begin position="67"/>
        <end position="86"/>
    </location>
</feature>
<evidence type="ECO:0000256" key="4">
    <source>
        <dbReference type="ARBA" id="ARBA00022989"/>
    </source>
</evidence>
<evidence type="ECO:0000256" key="6">
    <source>
        <dbReference type="SAM" id="Phobius"/>
    </source>
</evidence>
<accession>A0A401K096</accession>
<feature type="transmembrane region" description="Helical" evidence="6">
    <location>
        <begin position="217"/>
        <end position="240"/>
    </location>
</feature>
<dbReference type="EMBL" id="BGOW01000036">
    <property type="protein sequence ID" value="GCB02244.1"/>
    <property type="molecule type" value="Genomic_DNA"/>
</dbReference>
<sequence length="306" mass="31705">MNRNALLAAGVTSLMWGLTGIFVRLLPSLPALTVTAGRLLIALLVVVPVLGLLRSSRRSFRSALRHPAAYVLALLLAGYYLLATAAFQMAPVAEVALLLSTPPLFVPAFRRVRGDIPGRAEIAGAVLAVAGISLVLVPGISFAGAAPLRHLIGNVLALGAAGLTALYAYRYRILAERGCAPDIIGVSLLTFASGSAILVLMVGLAPGPAGLDTLNGTSVLVFLGLGVLSTAIPTIGFAVASKRLPAVVTATISLFIPLFAGIFAFLILGERLSPLFIPGGMLVLGGIAMILRQGRDGANDWSREKR</sequence>
<feature type="transmembrane region" description="Helical" evidence="6">
    <location>
        <begin position="183"/>
        <end position="205"/>
    </location>
</feature>
<dbReference type="Proteomes" id="UP000286806">
    <property type="component" value="Unassembled WGS sequence"/>
</dbReference>
<evidence type="ECO:0000256" key="3">
    <source>
        <dbReference type="ARBA" id="ARBA00022692"/>
    </source>
</evidence>
<reference evidence="8 9" key="1">
    <citation type="journal article" date="2019" name="Front. Microbiol.">
        <title>Genomes of Neutrophilic Sulfur-Oxidizing Chemolithoautotrophs Representing 9 Proteobacterial Species From 8 Genera.</title>
        <authorList>
            <person name="Watanabe T."/>
            <person name="Kojima H."/>
            <person name="Umezawa K."/>
            <person name="Hori C."/>
            <person name="Takasuka T.E."/>
            <person name="Kato Y."/>
            <person name="Fukui M."/>
        </authorList>
    </citation>
    <scope>NUCLEOTIDE SEQUENCE [LARGE SCALE GENOMIC DNA]</scope>
    <source>
        <strain evidence="8 9">TTN</strain>
    </source>
</reference>
<dbReference type="GO" id="GO:0005886">
    <property type="term" value="C:plasma membrane"/>
    <property type="evidence" value="ECO:0007669"/>
    <property type="project" value="UniProtKB-SubCell"/>
</dbReference>
<feature type="domain" description="EamA" evidence="7">
    <location>
        <begin position="6"/>
        <end position="136"/>
    </location>
</feature>
<comment type="caution">
    <text evidence="8">The sequence shown here is derived from an EMBL/GenBank/DDBJ whole genome shotgun (WGS) entry which is preliminary data.</text>
</comment>
<comment type="subcellular location">
    <subcellularLocation>
        <location evidence="1">Cell membrane</location>
        <topology evidence="1">Multi-pass membrane protein</topology>
    </subcellularLocation>
</comment>
<feature type="transmembrane region" description="Helical" evidence="6">
    <location>
        <begin position="275"/>
        <end position="291"/>
    </location>
</feature>
<evidence type="ECO:0000256" key="2">
    <source>
        <dbReference type="ARBA" id="ARBA00022475"/>
    </source>
</evidence>
<keyword evidence="5 6" id="KW-0472">Membrane</keyword>
<dbReference type="OrthoDB" id="9810556at2"/>
<dbReference type="PANTHER" id="PTHR42920:SF11">
    <property type="entry name" value="INNER MEMBRANE PROTEIN YTFF"/>
    <property type="match status" value="1"/>
</dbReference>
<dbReference type="InterPro" id="IPR051258">
    <property type="entry name" value="Diverse_Substrate_Transporter"/>
</dbReference>
<dbReference type="SUPFAM" id="SSF103481">
    <property type="entry name" value="Multidrug resistance efflux transporter EmrE"/>
    <property type="match status" value="2"/>
</dbReference>
<dbReference type="InterPro" id="IPR000620">
    <property type="entry name" value="EamA_dom"/>
</dbReference>
<name>A0A401K096_9PROT</name>
<evidence type="ECO:0000259" key="7">
    <source>
        <dbReference type="Pfam" id="PF00892"/>
    </source>
</evidence>
<feature type="transmembrane region" description="Helical" evidence="6">
    <location>
        <begin position="122"/>
        <end position="145"/>
    </location>
</feature>